<name>A0ABY5VKQ7_9FIRM</name>
<feature type="transmembrane region" description="Helical" evidence="13">
    <location>
        <begin position="253"/>
        <end position="278"/>
    </location>
</feature>
<gene>
    <name evidence="14" type="ORF">NQ502_06855</name>
</gene>
<keyword evidence="7" id="KW-1003">Cell membrane</keyword>
<dbReference type="PANTHER" id="PTHR43298:SF2">
    <property type="entry name" value="FMN_FAD EXPORTER YEEO-RELATED"/>
    <property type="match status" value="1"/>
</dbReference>
<keyword evidence="5" id="KW-0813">Transport</keyword>
<evidence type="ECO:0000256" key="2">
    <source>
        <dbReference type="ARBA" id="ARBA00004651"/>
    </source>
</evidence>
<evidence type="ECO:0000256" key="8">
    <source>
        <dbReference type="ARBA" id="ARBA00022692"/>
    </source>
</evidence>
<evidence type="ECO:0000256" key="9">
    <source>
        <dbReference type="ARBA" id="ARBA00022989"/>
    </source>
</evidence>
<keyword evidence="9 13" id="KW-1133">Transmembrane helix</keyword>
<dbReference type="InterPro" id="IPR048279">
    <property type="entry name" value="MdtK-like"/>
</dbReference>
<feature type="transmembrane region" description="Helical" evidence="13">
    <location>
        <begin position="59"/>
        <end position="83"/>
    </location>
</feature>
<sequence>MEQKISQSKMGTLPVGKLMLNMGIPMILSMVLQAVYNIVDSYFVSNMADTAAASGIGEAAVTALTLAFPVQMLIVAIGIGTGVGTNALLARTLGQGNREKAGTIAGNAITLASIIYAIFLIFGIFGTEAFISTQTEDPLVKEMADQYLGICCKISFGIVFFSVFEKVLQATGKSLFSTIAQIAGAVTNIILDPIMIYGLLGCPAFGISGAAYATVIGQIVSLILAALFHFKLNREIPFHLKHLKLRGRIVGEIYAIGIPAIIAQGVMSVMNYGINIIFGRIGSSYVTAYGIFYKIQQFVLFAAFGLRDAITPVISFNYGLKDPKRIKDGMRFGLLYTFVIMIVCLAALEVFAAPLTGFFSLSDQTKDLCITAMRVVSVSFIFAGANIAFQGIFQALGGGIESLVLSLLRQLIFVLPVAWALAVWAPDIVWITFIIAEALTAGIACIFMKKIYVRKIKTSGV</sequence>
<keyword evidence="6" id="KW-0050">Antiport</keyword>
<dbReference type="PANTHER" id="PTHR43298">
    <property type="entry name" value="MULTIDRUG RESISTANCE PROTEIN NORM-RELATED"/>
    <property type="match status" value="1"/>
</dbReference>
<feature type="transmembrane region" description="Helical" evidence="13">
    <location>
        <begin position="146"/>
        <end position="164"/>
    </location>
</feature>
<keyword evidence="10" id="KW-0406">Ion transport</keyword>
<evidence type="ECO:0000256" key="10">
    <source>
        <dbReference type="ARBA" id="ARBA00023065"/>
    </source>
</evidence>
<feature type="transmembrane region" description="Helical" evidence="13">
    <location>
        <begin position="176"/>
        <end position="199"/>
    </location>
</feature>
<protein>
    <recommendedName>
        <fullName evidence="4">Probable multidrug resistance protein NorM</fullName>
    </recommendedName>
    <alternativeName>
        <fullName evidence="12">Multidrug-efflux transporter</fullName>
    </alternativeName>
</protein>
<reference evidence="14" key="1">
    <citation type="journal article" date="2022" name="Cell">
        <title>Design, construction, and in vivo augmentation of a complex gut microbiome.</title>
        <authorList>
            <person name="Cheng A.G."/>
            <person name="Ho P.Y."/>
            <person name="Aranda-Diaz A."/>
            <person name="Jain S."/>
            <person name="Yu F.B."/>
            <person name="Meng X."/>
            <person name="Wang M."/>
            <person name="Iakiviak M."/>
            <person name="Nagashima K."/>
            <person name="Zhao A."/>
            <person name="Murugkar P."/>
            <person name="Patil A."/>
            <person name="Atabakhsh K."/>
            <person name="Weakley A."/>
            <person name="Yan J."/>
            <person name="Brumbaugh A.R."/>
            <person name="Higginbottom S."/>
            <person name="Dimas A."/>
            <person name="Shiver A.L."/>
            <person name="Deutschbauer A."/>
            <person name="Neff N."/>
            <person name="Sonnenburg J.L."/>
            <person name="Huang K.C."/>
            <person name="Fischbach M.A."/>
        </authorList>
    </citation>
    <scope>NUCLEOTIDE SEQUENCE</scope>
    <source>
        <strain evidence="14">DSM 19829</strain>
    </source>
</reference>
<organism evidence="14 15">
    <name type="scientific">Ruminococcus gauvreauii</name>
    <dbReference type="NCBI Taxonomy" id="438033"/>
    <lineage>
        <taxon>Bacteria</taxon>
        <taxon>Bacillati</taxon>
        <taxon>Bacillota</taxon>
        <taxon>Clostridia</taxon>
        <taxon>Eubacteriales</taxon>
        <taxon>Oscillospiraceae</taxon>
        <taxon>Ruminococcus</taxon>
    </lineage>
</organism>
<feature type="transmembrane region" description="Helical" evidence="13">
    <location>
        <begin position="428"/>
        <end position="448"/>
    </location>
</feature>
<evidence type="ECO:0000256" key="1">
    <source>
        <dbReference type="ARBA" id="ARBA00003408"/>
    </source>
</evidence>
<dbReference type="Pfam" id="PF01554">
    <property type="entry name" value="MatE"/>
    <property type="match status" value="2"/>
</dbReference>
<dbReference type="InterPro" id="IPR050222">
    <property type="entry name" value="MATE_MdtK"/>
</dbReference>
<dbReference type="PIRSF" id="PIRSF006603">
    <property type="entry name" value="DinF"/>
    <property type="match status" value="1"/>
</dbReference>
<dbReference type="InterPro" id="IPR002528">
    <property type="entry name" value="MATE_fam"/>
</dbReference>
<evidence type="ECO:0000313" key="14">
    <source>
        <dbReference type="EMBL" id="UWP60748.1"/>
    </source>
</evidence>
<accession>A0ABY5VKQ7</accession>
<feature type="transmembrane region" description="Helical" evidence="13">
    <location>
        <begin position="298"/>
        <end position="320"/>
    </location>
</feature>
<keyword evidence="11 13" id="KW-0472">Membrane</keyword>
<feature type="transmembrane region" description="Helical" evidence="13">
    <location>
        <begin position="20"/>
        <end position="39"/>
    </location>
</feature>
<feature type="transmembrane region" description="Helical" evidence="13">
    <location>
        <begin position="104"/>
        <end position="126"/>
    </location>
</feature>
<dbReference type="NCBIfam" id="TIGR00797">
    <property type="entry name" value="matE"/>
    <property type="match status" value="1"/>
</dbReference>
<feature type="transmembrane region" description="Helical" evidence="13">
    <location>
        <begin position="403"/>
        <end position="422"/>
    </location>
</feature>
<evidence type="ECO:0000256" key="7">
    <source>
        <dbReference type="ARBA" id="ARBA00022475"/>
    </source>
</evidence>
<evidence type="ECO:0000256" key="11">
    <source>
        <dbReference type="ARBA" id="ARBA00023136"/>
    </source>
</evidence>
<evidence type="ECO:0000256" key="4">
    <source>
        <dbReference type="ARBA" id="ARBA00020268"/>
    </source>
</evidence>
<comment type="similarity">
    <text evidence="3">Belongs to the multi antimicrobial extrusion (MATE) (TC 2.A.66.1) family.</text>
</comment>
<proteinExistence type="inferred from homology"/>
<evidence type="ECO:0000256" key="5">
    <source>
        <dbReference type="ARBA" id="ARBA00022448"/>
    </source>
</evidence>
<evidence type="ECO:0000256" key="12">
    <source>
        <dbReference type="ARBA" id="ARBA00031636"/>
    </source>
</evidence>
<evidence type="ECO:0000256" key="6">
    <source>
        <dbReference type="ARBA" id="ARBA00022449"/>
    </source>
</evidence>
<feature type="transmembrane region" description="Helical" evidence="13">
    <location>
        <begin position="375"/>
        <end position="396"/>
    </location>
</feature>
<keyword evidence="8 13" id="KW-0812">Transmembrane</keyword>
<evidence type="ECO:0000256" key="13">
    <source>
        <dbReference type="SAM" id="Phobius"/>
    </source>
</evidence>
<keyword evidence="15" id="KW-1185">Reference proteome</keyword>
<comment type="function">
    <text evidence="1">Multidrug efflux pump.</text>
</comment>
<comment type="subcellular location">
    <subcellularLocation>
        <location evidence="2">Cell membrane</location>
        <topology evidence="2">Multi-pass membrane protein</topology>
    </subcellularLocation>
</comment>
<dbReference type="RefSeq" id="WP_028530343.1">
    <property type="nucleotide sequence ID" value="NZ_CABLBR010000002.1"/>
</dbReference>
<dbReference type="Proteomes" id="UP001060164">
    <property type="component" value="Chromosome"/>
</dbReference>
<feature type="transmembrane region" description="Helical" evidence="13">
    <location>
        <begin position="332"/>
        <end position="355"/>
    </location>
</feature>
<dbReference type="EMBL" id="CP102290">
    <property type="protein sequence ID" value="UWP60748.1"/>
    <property type="molecule type" value="Genomic_DNA"/>
</dbReference>
<evidence type="ECO:0000313" key="15">
    <source>
        <dbReference type="Proteomes" id="UP001060164"/>
    </source>
</evidence>
<feature type="transmembrane region" description="Helical" evidence="13">
    <location>
        <begin position="211"/>
        <end position="232"/>
    </location>
</feature>
<evidence type="ECO:0000256" key="3">
    <source>
        <dbReference type="ARBA" id="ARBA00010199"/>
    </source>
</evidence>